<protein>
    <recommendedName>
        <fullName evidence="4">Aspartic peptidase DDI1-type domain-containing protein</fullName>
    </recommendedName>
</protein>
<dbReference type="Gramene" id="PUZ39417">
    <property type="protein sequence ID" value="PUZ39417"/>
    <property type="gene ID" value="GQ55_9G306000"/>
</dbReference>
<dbReference type="PANTHER" id="PTHR33067:SF32">
    <property type="entry name" value="ASPARTIC PEPTIDASE DDI1-TYPE DOMAIN-CONTAINING PROTEIN"/>
    <property type="match status" value="1"/>
</dbReference>
<reference evidence="2 3" key="1">
    <citation type="submission" date="2018-04" db="EMBL/GenBank/DDBJ databases">
        <title>WGS assembly of Panicum hallii var. hallii HAL2.</title>
        <authorList>
            <person name="Lovell J."/>
            <person name="Jenkins J."/>
            <person name="Lowry D."/>
            <person name="Mamidi S."/>
            <person name="Sreedasyam A."/>
            <person name="Weng X."/>
            <person name="Barry K."/>
            <person name="Bonette J."/>
            <person name="Campitelli B."/>
            <person name="Daum C."/>
            <person name="Gordon S."/>
            <person name="Gould B."/>
            <person name="Lipzen A."/>
            <person name="MacQueen A."/>
            <person name="Palacio-Mejia J."/>
            <person name="Plott C."/>
            <person name="Shakirov E."/>
            <person name="Shu S."/>
            <person name="Yoshinaga Y."/>
            <person name="Zane M."/>
            <person name="Rokhsar D."/>
            <person name="Grimwood J."/>
            <person name="Schmutz J."/>
            <person name="Juenger T."/>
        </authorList>
    </citation>
    <scope>NUCLEOTIDE SEQUENCE [LARGE SCALE GENOMIC DNA]</scope>
    <source>
        <strain evidence="3">cv. HAL2</strain>
    </source>
</reference>
<dbReference type="Proteomes" id="UP000244336">
    <property type="component" value="Chromosome 9"/>
</dbReference>
<evidence type="ECO:0008006" key="4">
    <source>
        <dbReference type="Google" id="ProtNLM"/>
    </source>
</evidence>
<dbReference type="AlphaFoldDB" id="A0A2T7C7W3"/>
<keyword evidence="3" id="KW-1185">Reference proteome</keyword>
<gene>
    <name evidence="2" type="ORF">GQ55_9G306000</name>
</gene>
<dbReference type="CDD" id="cd00303">
    <property type="entry name" value="retropepsin_like"/>
    <property type="match status" value="1"/>
</dbReference>
<name>A0A2T7C7W3_9POAL</name>
<evidence type="ECO:0000313" key="3">
    <source>
        <dbReference type="Proteomes" id="UP000244336"/>
    </source>
</evidence>
<sequence>MQTVTARDTNAEDEEKEEVEGSSITATQEETEEVPRTSREYHDTTALPFPERRRRPVADEQFSKFVEVIKKLYVNIPLLDAMQVPMYAKYLKDILGNKRCLLTTEVVQLTEEYSAAIVDPLPEKKKGTGCPTITCSIGAQHFKHALCDLRASVGVMPKVVYDKLNHHALAPTIRCLQLADQSVRYPAGITENILVKIRNFFIPIDFVVLDMEVDTKTPLILGRLFLSTANAHIDVGVGEIQLNINGQKEKFAFRPKAEQCSQVKTFNRKKSEKEPDKQSTPSIKALIEFVENLRI</sequence>
<feature type="region of interest" description="Disordered" evidence="1">
    <location>
        <begin position="1"/>
        <end position="42"/>
    </location>
</feature>
<accession>A0A2T7C7W3</accession>
<organism evidence="2 3">
    <name type="scientific">Panicum hallii var. hallii</name>
    <dbReference type="NCBI Taxonomy" id="1504633"/>
    <lineage>
        <taxon>Eukaryota</taxon>
        <taxon>Viridiplantae</taxon>
        <taxon>Streptophyta</taxon>
        <taxon>Embryophyta</taxon>
        <taxon>Tracheophyta</taxon>
        <taxon>Spermatophyta</taxon>
        <taxon>Magnoliopsida</taxon>
        <taxon>Liliopsida</taxon>
        <taxon>Poales</taxon>
        <taxon>Poaceae</taxon>
        <taxon>PACMAD clade</taxon>
        <taxon>Panicoideae</taxon>
        <taxon>Panicodae</taxon>
        <taxon>Paniceae</taxon>
        <taxon>Panicinae</taxon>
        <taxon>Panicum</taxon>
        <taxon>Panicum sect. Panicum</taxon>
    </lineage>
</organism>
<dbReference type="PANTHER" id="PTHR33067">
    <property type="entry name" value="RNA-DIRECTED DNA POLYMERASE-RELATED"/>
    <property type="match status" value="1"/>
</dbReference>
<dbReference type="Gene3D" id="2.40.70.10">
    <property type="entry name" value="Acid Proteases"/>
    <property type="match status" value="1"/>
</dbReference>
<evidence type="ECO:0000256" key="1">
    <source>
        <dbReference type="SAM" id="MobiDB-lite"/>
    </source>
</evidence>
<feature type="compositionally biased region" description="Acidic residues" evidence="1">
    <location>
        <begin position="11"/>
        <end position="20"/>
    </location>
</feature>
<dbReference type="OrthoDB" id="674712at2759"/>
<evidence type="ECO:0000313" key="2">
    <source>
        <dbReference type="EMBL" id="PUZ39417.1"/>
    </source>
</evidence>
<proteinExistence type="predicted"/>
<dbReference type="EMBL" id="CM009757">
    <property type="protein sequence ID" value="PUZ39417.1"/>
    <property type="molecule type" value="Genomic_DNA"/>
</dbReference>
<feature type="compositionally biased region" description="Basic and acidic residues" evidence="1">
    <location>
        <begin position="33"/>
        <end position="42"/>
    </location>
</feature>
<dbReference type="InterPro" id="IPR021109">
    <property type="entry name" value="Peptidase_aspartic_dom_sf"/>
</dbReference>
<dbReference type="STRING" id="1504633.A0A2T7C7W3"/>